<keyword evidence="1" id="KW-0175">Coiled coil</keyword>
<gene>
    <name evidence="2" type="ORF">KIW84_035417</name>
</gene>
<dbReference type="EMBL" id="JAMSHJ010000003">
    <property type="protein sequence ID" value="KAI5431240.1"/>
    <property type="molecule type" value="Genomic_DNA"/>
</dbReference>
<accession>A0A9D5B5N1</accession>
<reference evidence="2 3" key="1">
    <citation type="journal article" date="2022" name="Nat. Genet.">
        <title>Improved pea reference genome and pan-genome highlight genomic features and evolutionary characteristics.</title>
        <authorList>
            <person name="Yang T."/>
            <person name="Liu R."/>
            <person name="Luo Y."/>
            <person name="Hu S."/>
            <person name="Wang D."/>
            <person name="Wang C."/>
            <person name="Pandey M.K."/>
            <person name="Ge S."/>
            <person name="Xu Q."/>
            <person name="Li N."/>
            <person name="Li G."/>
            <person name="Huang Y."/>
            <person name="Saxena R.K."/>
            <person name="Ji Y."/>
            <person name="Li M."/>
            <person name="Yan X."/>
            <person name="He Y."/>
            <person name="Liu Y."/>
            <person name="Wang X."/>
            <person name="Xiang C."/>
            <person name="Varshney R.K."/>
            <person name="Ding H."/>
            <person name="Gao S."/>
            <person name="Zong X."/>
        </authorList>
    </citation>
    <scope>NUCLEOTIDE SEQUENCE [LARGE SCALE GENOMIC DNA]</scope>
    <source>
        <strain evidence="2 3">cv. Zhongwan 6</strain>
    </source>
</reference>
<organism evidence="2 3">
    <name type="scientific">Pisum sativum</name>
    <name type="common">Garden pea</name>
    <name type="synonym">Lathyrus oleraceus</name>
    <dbReference type="NCBI Taxonomy" id="3888"/>
    <lineage>
        <taxon>Eukaryota</taxon>
        <taxon>Viridiplantae</taxon>
        <taxon>Streptophyta</taxon>
        <taxon>Embryophyta</taxon>
        <taxon>Tracheophyta</taxon>
        <taxon>Spermatophyta</taxon>
        <taxon>Magnoliopsida</taxon>
        <taxon>eudicotyledons</taxon>
        <taxon>Gunneridae</taxon>
        <taxon>Pentapetalae</taxon>
        <taxon>rosids</taxon>
        <taxon>fabids</taxon>
        <taxon>Fabales</taxon>
        <taxon>Fabaceae</taxon>
        <taxon>Papilionoideae</taxon>
        <taxon>50 kb inversion clade</taxon>
        <taxon>NPAAA clade</taxon>
        <taxon>Hologalegina</taxon>
        <taxon>IRL clade</taxon>
        <taxon>Fabeae</taxon>
        <taxon>Lathyrus</taxon>
    </lineage>
</organism>
<feature type="coiled-coil region" evidence="1">
    <location>
        <begin position="68"/>
        <end position="164"/>
    </location>
</feature>
<dbReference type="Proteomes" id="UP001058974">
    <property type="component" value="Chromosome 3"/>
</dbReference>
<protein>
    <submittedName>
        <fullName evidence="2">Uncharacterized protein</fullName>
    </submittedName>
</protein>
<keyword evidence="3" id="KW-1185">Reference proteome</keyword>
<dbReference type="Gramene" id="Psat03G0541700-T1">
    <property type="protein sequence ID" value="KAI5431240.1"/>
    <property type="gene ID" value="KIW84_035417"/>
</dbReference>
<dbReference type="AlphaFoldDB" id="A0A9D5B5N1"/>
<evidence type="ECO:0000313" key="3">
    <source>
        <dbReference type="Proteomes" id="UP001058974"/>
    </source>
</evidence>
<evidence type="ECO:0000313" key="2">
    <source>
        <dbReference type="EMBL" id="KAI5431240.1"/>
    </source>
</evidence>
<evidence type="ECO:0000256" key="1">
    <source>
        <dbReference type="SAM" id="Coils"/>
    </source>
</evidence>
<proteinExistence type="predicted"/>
<sequence length="166" mass="20314">MEPYFLCKGKEFFGKKDCVTYPSYADWIKDRIQTVLFPFPIEKPLYPQEPDHPDFVPREYFNKTFLLNKKLKQEKEELSMQVFSFKQEKMDLAHKLRERDELLVIEEQRRALEEVEEEIKKKHREHESLKVSKAKMERKYKAKIKRLDKQLQDKNVQFKEENTQRL</sequence>
<comment type="caution">
    <text evidence="2">The sequence shown here is derived from an EMBL/GenBank/DDBJ whole genome shotgun (WGS) entry which is preliminary data.</text>
</comment>
<name>A0A9D5B5N1_PEA</name>